<dbReference type="EMBL" id="FSQT01000002">
    <property type="protein sequence ID" value="SIN44287.1"/>
    <property type="molecule type" value="Genomic_DNA"/>
</dbReference>
<evidence type="ECO:0000313" key="1">
    <source>
        <dbReference type="EMBL" id="SIN44287.1"/>
    </source>
</evidence>
<gene>
    <name evidence="1" type="ORF">SAMN04489832_7216</name>
</gene>
<accession>A0A1N6BDI2</accession>
<protein>
    <submittedName>
        <fullName evidence="1">Uncharacterized protein</fullName>
    </submittedName>
</protein>
<sequence length="69" mass="7222">MGELCDVALQLGALRLFQQMLPQLSAVGAQPAAHQIDFALGGRDLVADQPVEQLATVVGLTADLVNLPL</sequence>
<name>A0A1N6BDI2_9ACTN</name>
<dbReference type="Proteomes" id="UP000185124">
    <property type="component" value="Unassembled WGS sequence"/>
</dbReference>
<keyword evidence="2" id="KW-1185">Reference proteome</keyword>
<organism evidence="1 2">
    <name type="scientific">Micromonospora cremea</name>
    <dbReference type="NCBI Taxonomy" id="709881"/>
    <lineage>
        <taxon>Bacteria</taxon>
        <taxon>Bacillati</taxon>
        <taxon>Actinomycetota</taxon>
        <taxon>Actinomycetes</taxon>
        <taxon>Micromonosporales</taxon>
        <taxon>Micromonosporaceae</taxon>
        <taxon>Micromonospora</taxon>
    </lineage>
</organism>
<proteinExistence type="predicted"/>
<dbReference type="AlphaFoldDB" id="A0A1N6BDI2"/>
<evidence type="ECO:0000313" key="2">
    <source>
        <dbReference type="Proteomes" id="UP000185124"/>
    </source>
</evidence>
<reference evidence="2" key="1">
    <citation type="submission" date="2016-12" db="EMBL/GenBank/DDBJ databases">
        <authorList>
            <person name="Varghese N."/>
            <person name="Submissions S."/>
        </authorList>
    </citation>
    <scope>NUCLEOTIDE SEQUENCE [LARGE SCALE GENOMIC DNA]</scope>
    <source>
        <strain evidence="2">DSM 45599</strain>
    </source>
</reference>